<sequence length="506" mass="56749">MSLLKVAGLNKKFGQHYALSRIDFEIVPGEIHALVGENGAGKSTFIKIVTGVYAPDGGDIIWQGSPVVIADPSDARRIGINVVHQDRHLIPSFTGYENLYLGLPYPKSKTGIGVHWKQMRQRAARLMEEYGVRLDMNKTADRMSPPEKTMLEILRAMMLECKLLILDEPTASLTDQETEQLFALIRKLTEQGTAILYVSHRMDEIFRLSDRITVFRNGERVATVNRNETDKDRLISLMNNSEYKKSNREERAVPPGEPVLQVKELSTEDGKVDRVSLQVRQGEIVGIFGLAGAGRTELLEAIYGLRRISGGEIVIRGLRKKEADPRQSLDQGVVLIPEERKRDGLIMGMSIRENMTLPVLRKFSSGWKIRKKPEKAETKRWMEDMNVKASGPEQAVGQLSGGNQQKVVFAKALMSSPVLFLCDEPTQAVDIMTRDEIHRLLKHQADQGCAVLFVSSDLQEVLDISDRLYVLHEGRIAAELANRSVTPEQVLAYCFSQGKERGHQHG</sequence>
<gene>
    <name evidence="6" type="primary">rbsA_1</name>
    <name evidence="6" type="ORF">PACILC2_15140</name>
</gene>
<keyword evidence="4 6" id="KW-0067">ATP-binding</keyword>
<dbReference type="SMART" id="SM00382">
    <property type="entry name" value="AAA"/>
    <property type="match status" value="2"/>
</dbReference>
<dbReference type="Proteomes" id="UP000680304">
    <property type="component" value="Unassembled WGS sequence"/>
</dbReference>
<evidence type="ECO:0000313" key="7">
    <source>
        <dbReference type="Proteomes" id="UP000680304"/>
    </source>
</evidence>
<feature type="domain" description="ABC transporter" evidence="5">
    <location>
        <begin position="4"/>
        <end position="242"/>
    </location>
</feature>
<accession>A0ABQ4N454</accession>
<evidence type="ECO:0000259" key="5">
    <source>
        <dbReference type="PROSITE" id="PS50893"/>
    </source>
</evidence>
<evidence type="ECO:0000256" key="1">
    <source>
        <dbReference type="ARBA" id="ARBA00022448"/>
    </source>
</evidence>
<dbReference type="Pfam" id="PF00005">
    <property type="entry name" value="ABC_tran"/>
    <property type="match status" value="2"/>
</dbReference>
<reference evidence="6 7" key="1">
    <citation type="submission" date="2021-04" db="EMBL/GenBank/DDBJ databases">
        <title>Draft genome sequence of Paenibacillus cisolokensis, LC2-13A.</title>
        <authorList>
            <person name="Uke A."/>
            <person name="Chhe C."/>
            <person name="Baramee S."/>
            <person name="Kosugi A."/>
        </authorList>
    </citation>
    <scope>NUCLEOTIDE SEQUENCE [LARGE SCALE GENOMIC DNA]</scope>
    <source>
        <strain evidence="6 7">LC2-13A</strain>
    </source>
</reference>
<dbReference type="InterPro" id="IPR003593">
    <property type="entry name" value="AAA+_ATPase"/>
</dbReference>
<keyword evidence="1" id="KW-0813">Transport</keyword>
<dbReference type="InterPro" id="IPR050107">
    <property type="entry name" value="ABC_carbohydrate_import_ATPase"/>
</dbReference>
<dbReference type="InterPro" id="IPR017871">
    <property type="entry name" value="ABC_transporter-like_CS"/>
</dbReference>
<organism evidence="6 7">
    <name type="scientific">Paenibacillus cisolokensis</name>
    <dbReference type="NCBI Taxonomy" id="1658519"/>
    <lineage>
        <taxon>Bacteria</taxon>
        <taxon>Bacillati</taxon>
        <taxon>Bacillota</taxon>
        <taxon>Bacilli</taxon>
        <taxon>Bacillales</taxon>
        <taxon>Paenibacillaceae</taxon>
        <taxon>Paenibacillus</taxon>
    </lineage>
</organism>
<dbReference type="CDD" id="cd03216">
    <property type="entry name" value="ABC_Carb_Monos_I"/>
    <property type="match status" value="1"/>
</dbReference>
<dbReference type="PROSITE" id="PS00211">
    <property type="entry name" value="ABC_TRANSPORTER_1"/>
    <property type="match status" value="1"/>
</dbReference>
<comment type="caution">
    <text evidence="6">The sequence shown here is derived from an EMBL/GenBank/DDBJ whole genome shotgun (WGS) entry which is preliminary data.</text>
</comment>
<protein>
    <submittedName>
        <fullName evidence="6">Ribose import ATP-binding protein RbsA</fullName>
    </submittedName>
</protein>
<evidence type="ECO:0000256" key="2">
    <source>
        <dbReference type="ARBA" id="ARBA00022737"/>
    </source>
</evidence>
<dbReference type="PROSITE" id="PS50893">
    <property type="entry name" value="ABC_TRANSPORTER_2"/>
    <property type="match status" value="2"/>
</dbReference>
<dbReference type="InterPro" id="IPR027417">
    <property type="entry name" value="P-loop_NTPase"/>
</dbReference>
<feature type="domain" description="ABC transporter" evidence="5">
    <location>
        <begin position="257"/>
        <end position="498"/>
    </location>
</feature>
<dbReference type="PANTHER" id="PTHR43790:SF9">
    <property type="entry name" value="GALACTOFURANOSE TRANSPORTER ATP-BINDING PROTEIN YTFR"/>
    <property type="match status" value="1"/>
</dbReference>
<dbReference type="CDD" id="cd03215">
    <property type="entry name" value="ABC_Carb_Monos_II"/>
    <property type="match status" value="1"/>
</dbReference>
<dbReference type="GO" id="GO:0005524">
    <property type="term" value="F:ATP binding"/>
    <property type="evidence" value="ECO:0007669"/>
    <property type="project" value="UniProtKB-KW"/>
</dbReference>
<dbReference type="EMBL" id="BOVJ01000049">
    <property type="protein sequence ID" value="GIQ62946.1"/>
    <property type="molecule type" value="Genomic_DNA"/>
</dbReference>
<evidence type="ECO:0000256" key="3">
    <source>
        <dbReference type="ARBA" id="ARBA00022741"/>
    </source>
</evidence>
<dbReference type="InterPro" id="IPR003439">
    <property type="entry name" value="ABC_transporter-like_ATP-bd"/>
</dbReference>
<dbReference type="SUPFAM" id="SSF52540">
    <property type="entry name" value="P-loop containing nucleoside triphosphate hydrolases"/>
    <property type="match status" value="2"/>
</dbReference>
<dbReference type="RefSeq" id="WP_213528279.1">
    <property type="nucleotide sequence ID" value="NZ_BOVJ01000049.1"/>
</dbReference>
<evidence type="ECO:0000313" key="6">
    <source>
        <dbReference type="EMBL" id="GIQ62946.1"/>
    </source>
</evidence>
<keyword evidence="7" id="KW-1185">Reference proteome</keyword>
<keyword evidence="3" id="KW-0547">Nucleotide-binding</keyword>
<dbReference type="PANTHER" id="PTHR43790">
    <property type="entry name" value="CARBOHYDRATE TRANSPORT ATP-BINDING PROTEIN MG119-RELATED"/>
    <property type="match status" value="1"/>
</dbReference>
<proteinExistence type="predicted"/>
<keyword evidence="2" id="KW-0677">Repeat</keyword>
<name>A0ABQ4N454_9BACL</name>
<evidence type="ECO:0000256" key="4">
    <source>
        <dbReference type="ARBA" id="ARBA00022840"/>
    </source>
</evidence>
<dbReference type="Gene3D" id="3.40.50.300">
    <property type="entry name" value="P-loop containing nucleotide triphosphate hydrolases"/>
    <property type="match status" value="2"/>
</dbReference>